<sequence length="175" mass="20569">MKMMFIKMMVLLSTLIPFMMNPMSMGVILLLQTTLMTVIMNKMMFSSWFSMITFLMMVGGLLILFTYMSSIASNEKFKFKINLTFILIILIILTEEMLNENQVCELQDMTKLMLESTSMVKLYNKKSMMITMILVLYLLLTMIVITKIVKHHEGPLRSKNYEQINFKEKCFIKNF</sequence>
<proteinExistence type="predicted"/>
<evidence type="ECO:0000256" key="1">
    <source>
        <dbReference type="SAM" id="Phobius"/>
    </source>
</evidence>
<keyword evidence="1" id="KW-0472">Membrane</keyword>
<keyword evidence="1" id="KW-0812">Transmembrane</keyword>
<keyword evidence="2" id="KW-0496">Mitochondrion</keyword>
<keyword evidence="1" id="KW-1133">Transmembrane helix</keyword>
<dbReference type="AlphaFoldDB" id="A0A8K2ATT9"/>
<gene>
    <name evidence="2" type="primary">ND6</name>
</gene>
<protein>
    <submittedName>
        <fullName evidence="2">NADH dehydrogenase subunit 6</fullName>
    </submittedName>
</protein>
<name>A0A8K2ATT9_9HEMI</name>
<dbReference type="EMBL" id="MG813482">
    <property type="protein sequence ID" value="UGK73253.1"/>
    <property type="molecule type" value="Genomic_DNA"/>
</dbReference>
<feature type="transmembrane region" description="Helical" evidence="1">
    <location>
        <begin position="77"/>
        <end position="93"/>
    </location>
</feature>
<feature type="transmembrane region" description="Helical" evidence="1">
    <location>
        <begin position="128"/>
        <end position="149"/>
    </location>
</feature>
<feature type="transmembrane region" description="Helical" evidence="1">
    <location>
        <begin position="45"/>
        <end position="65"/>
    </location>
</feature>
<accession>A0A8K2ATT9</accession>
<geneLocation type="mitochondrion" evidence="2"/>
<evidence type="ECO:0000313" key="2">
    <source>
        <dbReference type="EMBL" id="UGK73253.1"/>
    </source>
</evidence>
<reference evidence="2" key="1">
    <citation type="submission" date="2018-01" db="EMBL/GenBank/DDBJ databases">
        <authorList>
            <person name="Dai R.H."/>
            <person name="Wang J.J."/>
        </authorList>
    </citation>
    <scope>NUCLEOTIDE SEQUENCE</scope>
</reference>
<organism evidence="2">
    <name type="scientific">Atkinsoniella heiyuana</name>
    <dbReference type="NCBI Taxonomy" id="700739"/>
    <lineage>
        <taxon>Eukaryota</taxon>
        <taxon>Metazoa</taxon>
        <taxon>Ecdysozoa</taxon>
        <taxon>Arthropoda</taxon>
        <taxon>Hexapoda</taxon>
        <taxon>Insecta</taxon>
        <taxon>Pterygota</taxon>
        <taxon>Neoptera</taxon>
        <taxon>Paraneoptera</taxon>
        <taxon>Hemiptera</taxon>
        <taxon>Auchenorrhyncha</taxon>
        <taxon>Membracoidea</taxon>
        <taxon>Cicadellidae</taxon>
        <taxon>Cicadellinae</taxon>
        <taxon>Cicadellini</taxon>
        <taxon>Atkinsoniella</taxon>
    </lineage>
</organism>